<dbReference type="PANTHER" id="PTHR43014">
    <property type="entry name" value="MERCURIC REDUCTASE"/>
    <property type="match status" value="1"/>
</dbReference>
<evidence type="ECO:0000256" key="7">
    <source>
        <dbReference type="ARBA" id="ARBA00023157"/>
    </source>
</evidence>
<name>A0ABQ2LAP0_9PROT</name>
<dbReference type="Pfam" id="PF02852">
    <property type="entry name" value="Pyr_redox_dim"/>
    <property type="match status" value="1"/>
</dbReference>
<evidence type="ECO:0000256" key="6">
    <source>
        <dbReference type="ARBA" id="ARBA00023002"/>
    </source>
</evidence>
<evidence type="ECO:0000259" key="11">
    <source>
        <dbReference type="Pfam" id="PF07992"/>
    </source>
</evidence>
<dbReference type="PROSITE" id="PS00076">
    <property type="entry name" value="PYRIDINE_REDOX_1"/>
    <property type="match status" value="1"/>
</dbReference>
<evidence type="ECO:0000256" key="3">
    <source>
        <dbReference type="ARBA" id="ARBA00022630"/>
    </source>
</evidence>
<evidence type="ECO:0000256" key="4">
    <source>
        <dbReference type="ARBA" id="ARBA00022827"/>
    </source>
</evidence>
<comment type="caution">
    <text evidence="12">The sequence shown here is derived from an EMBL/GenBank/DDBJ whole genome shotgun (WGS) entry which is preliminary data.</text>
</comment>
<evidence type="ECO:0000256" key="1">
    <source>
        <dbReference type="ARBA" id="ARBA00001974"/>
    </source>
</evidence>
<dbReference type="SUPFAM" id="SSF55424">
    <property type="entry name" value="FAD/NAD-linked reductases, dimerisation (C-terminal) domain"/>
    <property type="match status" value="1"/>
</dbReference>
<evidence type="ECO:0000256" key="9">
    <source>
        <dbReference type="RuleBase" id="RU003691"/>
    </source>
</evidence>
<dbReference type="InterPro" id="IPR016156">
    <property type="entry name" value="FAD/NAD-linked_Rdtase_dimer_sf"/>
</dbReference>
<dbReference type="InterPro" id="IPR023753">
    <property type="entry name" value="FAD/NAD-binding_dom"/>
</dbReference>
<keyword evidence="4 9" id="KW-0274">FAD</keyword>
<dbReference type="PRINTS" id="PR00411">
    <property type="entry name" value="PNDRDTASEI"/>
</dbReference>
<feature type="domain" description="FAD/NAD(P)-binding" evidence="11">
    <location>
        <begin position="8"/>
        <end position="323"/>
    </location>
</feature>
<evidence type="ECO:0000259" key="10">
    <source>
        <dbReference type="Pfam" id="PF02852"/>
    </source>
</evidence>
<evidence type="ECO:0000256" key="5">
    <source>
        <dbReference type="ARBA" id="ARBA00022857"/>
    </source>
</evidence>
<dbReference type="Gene3D" id="3.30.390.30">
    <property type="match status" value="1"/>
</dbReference>
<evidence type="ECO:0000256" key="2">
    <source>
        <dbReference type="ARBA" id="ARBA00007532"/>
    </source>
</evidence>
<keyword evidence="3 9" id="KW-0285">Flavoprotein</keyword>
<keyword evidence="8 9" id="KW-0676">Redox-active center</keyword>
<gene>
    <name evidence="12" type="primary">merA1</name>
    <name evidence="12" type="ORF">GCM10007972_09090</name>
</gene>
<dbReference type="PANTHER" id="PTHR43014:SF2">
    <property type="entry name" value="MERCURIC REDUCTASE"/>
    <property type="match status" value="1"/>
</dbReference>
<accession>A0ABQ2LAP0</accession>
<dbReference type="Gene3D" id="3.50.50.60">
    <property type="entry name" value="FAD/NAD(P)-binding domain"/>
    <property type="match status" value="2"/>
</dbReference>
<reference evidence="13" key="1">
    <citation type="journal article" date="2019" name="Int. J. Syst. Evol. Microbiol.">
        <title>The Global Catalogue of Microorganisms (GCM) 10K type strain sequencing project: providing services to taxonomists for standard genome sequencing and annotation.</title>
        <authorList>
            <consortium name="The Broad Institute Genomics Platform"/>
            <consortium name="The Broad Institute Genome Sequencing Center for Infectious Disease"/>
            <person name="Wu L."/>
            <person name="Ma J."/>
        </authorList>
    </citation>
    <scope>NUCLEOTIDE SEQUENCE [LARGE SCALE GENOMIC DNA]</scope>
    <source>
        <strain evidence="13">JCM 17843</strain>
    </source>
</reference>
<dbReference type="RefSeq" id="WP_150004444.1">
    <property type="nucleotide sequence ID" value="NZ_BMOV01000002.1"/>
</dbReference>
<dbReference type="PRINTS" id="PR00368">
    <property type="entry name" value="FADPNR"/>
</dbReference>
<dbReference type="Proteomes" id="UP000602381">
    <property type="component" value="Unassembled WGS sequence"/>
</dbReference>
<evidence type="ECO:0000313" key="12">
    <source>
        <dbReference type="EMBL" id="GGO08580.1"/>
    </source>
</evidence>
<protein>
    <submittedName>
        <fullName evidence="12">Dihydrolipoamide dehydrogenase</fullName>
    </submittedName>
</protein>
<feature type="domain" description="Pyridine nucleotide-disulphide oxidoreductase dimerisation" evidence="10">
    <location>
        <begin position="343"/>
        <end position="446"/>
    </location>
</feature>
<evidence type="ECO:0000256" key="8">
    <source>
        <dbReference type="ARBA" id="ARBA00023284"/>
    </source>
</evidence>
<dbReference type="SUPFAM" id="SSF51905">
    <property type="entry name" value="FAD/NAD(P)-binding domain"/>
    <property type="match status" value="1"/>
</dbReference>
<comment type="similarity">
    <text evidence="2 9">Belongs to the class-I pyridine nucleotide-disulfide oxidoreductase family.</text>
</comment>
<keyword evidence="13" id="KW-1185">Reference proteome</keyword>
<keyword evidence="7" id="KW-1015">Disulfide bond</keyword>
<keyword evidence="5" id="KW-0521">NADP</keyword>
<keyword evidence="6 9" id="KW-0560">Oxidoreductase</keyword>
<dbReference type="InterPro" id="IPR012999">
    <property type="entry name" value="Pyr_OxRdtase_I_AS"/>
</dbReference>
<sequence>MTKNIDTDILVIGAGSGGLSVAAGAAQMGARVVLVEKGKMGGDCLNYGCVPSKALLAAGKAAHHAAHASAMGTTVSGISVDFKQVHDHVHQVIAGIAPHDSVERFEGLGVTVIKGHARFKGPREVEADGHVIRAKRIVVATGSSARIVPIPGLDGVPYLTNETVFDLTERPEHLVIIGAGPIGLEMAQAFRRLGSKVTVLERFTPLPKDDPELAAIVLDSLRDEGVDLRSDIEVKSVAYAAETGLVVQVEKDGVASEIKGTHLLLAAGRAPNVAGLDLEKAGIAYSERGISTDARLRTSNKRVFAIGDVRGGLQFTHVAGYEAGIVIRNILFRLPAKADYSAVPWVTYTDPELAHVGLDEAQAREKFGDKIKVLSIDYKESDRARAEGATKGRVKLIVKSGRPIGATIVGAQAGELIQLWALAISQKMKVSALAGYIAPYPSLGELNKRVAGSYFTDTLFSERTKKIVRFILMLG</sequence>
<dbReference type="InterPro" id="IPR036188">
    <property type="entry name" value="FAD/NAD-bd_sf"/>
</dbReference>
<comment type="cofactor">
    <cofactor evidence="1">
        <name>FAD</name>
        <dbReference type="ChEBI" id="CHEBI:57692"/>
    </cofactor>
</comment>
<dbReference type="PIRSF" id="PIRSF000350">
    <property type="entry name" value="Mercury_reductase_MerA"/>
    <property type="match status" value="1"/>
</dbReference>
<dbReference type="EMBL" id="BMOV01000002">
    <property type="protein sequence ID" value="GGO08580.1"/>
    <property type="molecule type" value="Genomic_DNA"/>
</dbReference>
<dbReference type="Pfam" id="PF07992">
    <property type="entry name" value="Pyr_redox_2"/>
    <property type="match status" value="1"/>
</dbReference>
<proteinExistence type="inferred from homology"/>
<dbReference type="InterPro" id="IPR001100">
    <property type="entry name" value="Pyr_nuc-diS_OxRdtase"/>
</dbReference>
<evidence type="ECO:0000313" key="13">
    <source>
        <dbReference type="Proteomes" id="UP000602381"/>
    </source>
</evidence>
<dbReference type="InterPro" id="IPR004099">
    <property type="entry name" value="Pyr_nucl-diS_OxRdtase_dimer"/>
</dbReference>
<organism evidence="12 13">
    <name type="scientific">Iodidimonas muriae</name>
    <dbReference type="NCBI Taxonomy" id="261467"/>
    <lineage>
        <taxon>Bacteria</taxon>
        <taxon>Pseudomonadati</taxon>
        <taxon>Pseudomonadota</taxon>
        <taxon>Alphaproteobacteria</taxon>
        <taxon>Iodidimonadales</taxon>
        <taxon>Iodidimonadaceae</taxon>
        <taxon>Iodidimonas</taxon>
    </lineage>
</organism>